<dbReference type="InterPro" id="IPR013783">
    <property type="entry name" value="Ig-like_fold"/>
</dbReference>
<keyword evidence="1 3" id="KW-0732">Signal</keyword>
<evidence type="ECO:0000256" key="3">
    <source>
        <dbReference type="SAM" id="SignalP"/>
    </source>
</evidence>
<accession>A0A8D0LJ67</accession>
<sequence>MVPRLLSLVFLCLLGAKDLPAGVTQFPSHRVIKKEEAVSMRCDPMSGHEYLFWYQRAVGNEMKFFKYFLESSVQDESGMPRERFSAERTEGTSSVLQVHSAKLEDSGDYFCASAQVTVIQSPDLAGQKHPLPTLLPPPSRPEQQSFQVLLASRKSREEEAELTFEIQEYFKKIWMGISMVWGILGAPHTELNLCRSIFFLIY</sequence>
<evidence type="ECO:0000256" key="1">
    <source>
        <dbReference type="ARBA" id="ARBA00022729"/>
    </source>
</evidence>
<dbReference type="Ensembl" id="ENSSSCT00070042202.1">
    <property type="protein sequence ID" value="ENSSSCP00070035464.1"/>
    <property type="gene ID" value="ENSSSCG00070021247.1"/>
</dbReference>
<feature type="signal peptide" evidence="3">
    <location>
        <begin position="1"/>
        <end position="16"/>
    </location>
</feature>
<reference evidence="5" key="2">
    <citation type="submission" date="2025-08" db="UniProtKB">
        <authorList>
            <consortium name="Ensembl"/>
        </authorList>
    </citation>
    <scope>IDENTIFICATION</scope>
</reference>
<keyword evidence="2" id="KW-0391">Immunity</keyword>
<name>A0A8D0LJ67_PIG</name>
<protein>
    <recommendedName>
        <fullName evidence="4">Ig-like domain-containing protein</fullName>
    </recommendedName>
</protein>
<dbReference type="PANTHER" id="PTHR23268">
    <property type="entry name" value="T-CELL RECEPTOR BETA CHAIN"/>
    <property type="match status" value="1"/>
</dbReference>
<dbReference type="InterPro" id="IPR036179">
    <property type="entry name" value="Ig-like_dom_sf"/>
</dbReference>
<organism evidence="5 6">
    <name type="scientific">Sus scrofa</name>
    <name type="common">Pig</name>
    <dbReference type="NCBI Taxonomy" id="9823"/>
    <lineage>
        <taxon>Eukaryota</taxon>
        <taxon>Metazoa</taxon>
        <taxon>Chordata</taxon>
        <taxon>Craniata</taxon>
        <taxon>Vertebrata</taxon>
        <taxon>Euteleostomi</taxon>
        <taxon>Mammalia</taxon>
        <taxon>Eutheria</taxon>
        <taxon>Laurasiatheria</taxon>
        <taxon>Artiodactyla</taxon>
        <taxon>Suina</taxon>
        <taxon>Suidae</taxon>
        <taxon>Sus</taxon>
    </lineage>
</organism>
<dbReference type="InterPro" id="IPR050413">
    <property type="entry name" value="TCR_beta_variable"/>
</dbReference>
<dbReference type="InterPro" id="IPR007110">
    <property type="entry name" value="Ig-like_dom"/>
</dbReference>
<reference evidence="5 6" key="1">
    <citation type="submission" date="2017-08" db="EMBL/GenBank/DDBJ databases">
        <title>USMARCv1.0.</title>
        <authorList>
            <person name="Hannum G.I."/>
            <person name="Koren S."/>
            <person name="Schroeder S.G."/>
            <person name="Chin S.C."/>
            <person name="Nonneman D.J."/>
            <person name="Becker S.A."/>
            <person name="Rosen B.D."/>
            <person name="Bickhart D.M."/>
            <person name="Putnam N.H."/>
            <person name="Green R.E."/>
            <person name="Tuggle C.K."/>
            <person name="Liu H."/>
            <person name="Rohrer G.A."/>
            <person name="Warr A."/>
            <person name="Hall R."/>
            <person name="Kim K."/>
            <person name="Hume D.A."/>
            <person name="Talbot R."/>
            <person name="Chow W."/>
            <person name="Howe K."/>
            <person name="Schwartz A.S."/>
            <person name="Watson M."/>
            <person name="Archibald A.L."/>
            <person name="Phillippy A.M."/>
            <person name="Smith T.P.L."/>
        </authorList>
    </citation>
    <scope>NUCLEOTIDE SEQUENCE [LARGE SCALE GENOMIC DNA]</scope>
</reference>
<dbReference type="Gene3D" id="2.60.40.10">
    <property type="entry name" value="Immunoglobulins"/>
    <property type="match status" value="1"/>
</dbReference>
<dbReference type="PROSITE" id="PS50835">
    <property type="entry name" value="IG_LIKE"/>
    <property type="match status" value="1"/>
</dbReference>
<evidence type="ECO:0000313" key="6">
    <source>
        <dbReference type="Proteomes" id="UP000314985"/>
    </source>
</evidence>
<dbReference type="SUPFAM" id="SSF48726">
    <property type="entry name" value="Immunoglobulin"/>
    <property type="match status" value="1"/>
</dbReference>
<dbReference type="PANTHER" id="PTHR23268:SF38">
    <property type="entry name" value="T CELL RECEPTOR BETA VARIABLE 14"/>
    <property type="match status" value="1"/>
</dbReference>
<dbReference type="Proteomes" id="UP000314985">
    <property type="component" value="Chromosome 18"/>
</dbReference>
<feature type="domain" description="Ig-like" evidence="4">
    <location>
        <begin position="20"/>
        <end position="125"/>
    </location>
</feature>
<dbReference type="InterPro" id="IPR013106">
    <property type="entry name" value="Ig_V-set"/>
</dbReference>
<evidence type="ECO:0000256" key="2">
    <source>
        <dbReference type="ARBA" id="ARBA00022859"/>
    </source>
</evidence>
<dbReference type="GO" id="GO:0002376">
    <property type="term" value="P:immune system process"/>
    <property type="evidence" value="ECO:0007669"/>
    <property type="project" value="UniProtKB-KW"/>
</dbReference>
<evidence type="ECO:0000313" key="5">
    <source>
        <dbReference type="Ensembl" id="ENSSSCP00070035464.1"/>
    </source>
</evidence>
<dbReference type="AlphaFoldDB" id="A0A8D0LJ67"/>
<feature type="chain" id="PRO_5040501739" description="Ig-like domain-containing protein" evidence="3">
    <location>
        <begin position="17"/>
        <end position="202"/>
    </location>
</feature>
<evidence type="ECO:0000259" key="4">
    <source>
        <dbReference type="PROSITE" id="PS50835"/>
    </source>
</evidence>
<dbReference type="Pfam" id="PF07686">
    <property type="entry name" value="V-set"/>
    <property type="match status" value="1"/>
</dbReference>
<proteinExistence type="predicted"/>